<name>A0A484R948_9ZZZZ</name>
<accession>A0A484R948</accession>
<evidence type="ECO:0000313" key="4">
    <source>
        <dbReference type="EMBL" id="VFR45817.1"/>
    </source>
</evidence>
<dbReference type="Gene3D" id="3.40.50.300">
    <property type="entry name" value="P-loop containing nucleotide triphosphate hydrolases"/>
    <property type="match status" value="1"/>
</dbReference>
<keyword evidence="4" id="KW-0378">Hydrolase</keyword>
<evidence type="ECO:0000256" key="1">
    <source>
        <dbReference type="SAM" id="MobiDB-lite"/>
    </source>
</evidence>
<keyword evidence="4" id="KW-0547">Nucleotide-binding</keyword>
<dbReference type="EMBL" id="CAADIH010000013">
    <property type="protein sequence ID" value="VFR40606.1"/>
    <property type="molecule type" value="Genomic_DNA"/>
</dbReference>
<dbReference type="GO" id="GO:0004386">
    <property type="term" value="F:helicase activity"/>
    <property type="evidence" value="ECO:0007669"/>
    <property type="project" value="UniProtKB-KW"/>
</dbReference>
<dbReference type="CDD" id="cd18785">
    <property type="entry name" value="SF2_C"/>
    <property type="match status" value="1"/>
</dbReference>
<keyword evidence="4" id="KW-0067">ATP-binding</keyword>
<sequence length="1403" mass="155757">MSQPVLRADPALVCSTLKEAVVDGLLNLTYSKLSGNGPSGQYLFGARPRALLNSGFILPQKNPTGDDEVTSPIWVSSHGIQMQLNTGTPSVVKVSPRFSIYVRALPREDDLKRPNCRPIFMLRQSVVAELKAERDKRLDEAWGKVKGEYTARWRHPQWAETRTKVVEAIYAEKGIPHRLLTADLPQEIAEEDAPVEAASAEDGAGELTKEGMAVPATSGLPIKDEHFEPLSVPHKWFRLEVVLPDLELNTAKSVEQLEHDIADHAALMNAAVFKRLEDWVKSDDSETGGKAWGYRHDLQIPASQYTKWSEFLDRVRKSDLRIAIPDIKLSWNLELHTDWLDPSKRNLFIALENISQMPRQFADETEESIFQTSLRLELPAALHQPLKLERIEPSYRYNKYLAYPAMGHNCGVERVQSRADALILQTTWTPRYIQPRIVPTSANGVQRLVRALAAPSGLDGLAPLVPAMDTWLKELPSQVKTAEGLDLSDTAGAAREAEAFKADILKWRSELNSVDAGIKCLQESRTAWKARGAQTDKKAVVFEAWLAMNEAMADFMKARFKRDDNEWRLFQLAFVIANIPALASRIPEFAHLFDEKRDDAVTLLYFATGGGKSEAFFGLLLFNLMLDRLRGKHRGVTSLIRYPLRLLTIQQAQRCARVLAHGERVRRSHGYGGEPLSIGFWVGSGGSPNRHSTKGVKSIPLASAAPPTPANEEALRSNDSKYSAAMRAWRKLPKCPFCGSETALRLFSEHGDQTLGHVCTDIKCDSNSGTWRPLPFYIVDEDIYDLAPSVLLGTVDKLALIGHSGRTIRRIYGMFGAAPWYSPASGRLYIPENKELAAGPTAKGMAGVYPAYKGGQKLFHDPFPSLIIQDEAHLLDESLGTFAGLFESTLDAIFAHLAKPLTGLVAVDTQGKRRRAKVIAASATVSDPERQLEHLYQRSIPATQFPEPGPSIYESFYAKPSEAAPEHTERRANPDVEVASRQARVYTAFMTNGKPHTSTSVSVLSGFHLTVTRLFDLLTAGGDSGLHEARDELIGHISAGPLQGLHRQALSIASASELATLVDLHRIALTYVTNKKGGDQIMAAEAEETRKRHLNEGIPLEGIDTRLITGSVEQGEIQGVVDTAQRRVNPGETLPPIREQMRSVIATSAISHGVDVDEFNSMFFAGMPSDIAEYIQASSRVGRTHIGFVVLVPTPQRRRDRHIVHVYDIFHRFLERMVQPAAIDRWAEKAIERVFPSLFQTYLLGVIPSRELLRLPEDEKSKTPDFSFIPNVRAEFKARGDAFLDEIDKFVELAVGLRDGFSPEGEEHYRRRIDQRTRNLIVDTWSSPVWGSGTMDGFFKGQTDPMLKPMTSLRDVDQGGVIQASLRDATGHRQTLPEVQLVMDMVRNGVADSGGADNTQTGD</sequence>
<evidence type="ECO:0000259" key="2">
    <source>
        <dbReference type="PROSITE" id="PS51194"/>
    </source>
</evidence>
<keyword evidence="4" id="KW-0347">Helicase</keyword>
<dbReference type="SUPFAM" id="SSF52540">
    <property type="entry name" value="P-loop containing nucleoside triphosphate hydrolases"/>
    <property type="match status" value="1"/>
</dbReference>
<dbReference type="SMART" id="SM00490">
    <property type="entry name" value="HELICc"/>
    <property type="match status" value="1"/>
</dbReference>
<feature type="region of interest" description="Disordered" evidence="1">
    <location>
        <begin position="691"/>
        <end position="717"/>
    </location>
</feature>
<gene>
    <name evidence="4" type="ORF">BER1_1225</name>
    <name evidence="3" type="ORF">BER2_1161</name>
</gene>
<protein>
    <submittedName>
        <fullName evidence="4">Superfamily II DNA and RNA helicase</fullName>
    </submittedName>
</protein>
<dbReference type="InterPro" id="IPR027417">
    <property type="entry name" value="P-loop_NTPase"/>
</dbReference>
<proteinExistence type="predicted"/>
<feature type="domain" description="Helicase C-terminal" evidence="2">
    <location>
        <begin position="1057"/>
        <end position="1243"/>
    </location>
</feature>
<dbReference type="Pfam" id="PF00271">
    <property type="entry name" value="Helicase_C"/>
    <property type="match status" value="1"/>
</dbReference>
<dbReference type="PROSITE" id="PS51194">
    <property type="entry name" value="HELICASE_CTER"/>
    <property type="match status" value="1"/>
</dbReference>
<evidence type="ECO:0000313" key="3">
    <source>
        <dbReference type="EMBL" id="VFR40606.1"/>
    </source>
</evidence>
<organism evidence="4">
    <name type="scientific">plant metagenome</name>
    <dbReference type="NCBI Taxonomy" id="1297885"/>
    <lineage>
        <taxon>unclassified sequences</taxon>
        <taxon>metagenomes</taxon>
        <taxon>organismal metagenomes</taxon>
    </lineage>
</organism>
<dbReference type="InterPro" id="IPR001650">
    <property type="entry name" value="Helicase_C-like"/>
</dbReference>
<reference evidence="4" key="1">
    <citation type="submission" date="2019-03" db="EMBL/GenBank/DDBJ databases">
        <authorList>
            <person name="Danneels B."/>
        </authorList>
    </citation>
    <scope>NUCLEOTIDE SEQUENCE</scope>
</reference>
<dbReference type="EMBL" id="CAADIE010000029">
    <property type="protein sequence ID" value="VFR45817.1"/>
    <property type="molecule type" value="Genomic_DNA"/>
</dbReference>